<comment type="caution">
    <text evidence="1">The sequence shown here is derived from an EMBL/GenBank/DDBJ whole genome shotgun (WGS) entry which is preliminary data.</text>
</comment>
<evidence type="ECO:0000313" key="2">
    <source>
        <dbReference type="Proteomes" id="UP000022272"/>
    </source>
</evidence>
<dbReference type="RefSeq" id="WP_050440736.1">
    <property type="nucleotide sequence ID" value="NZ_JGDM01000062.1"/>
</dbReference>
<dbReference type="Proteomes" id="UP000022272">
    <property type="component" value="Unassembled WGS sequence"/>
</dbReference>
<name>A0A015ZJB7_BACFG</name>
<proteinExistence type="predicted"/>
<evidence type="ECO:0000313" key="1">
    <source>
        <dbReference type="EMBL" id="EXZ44502.1"/>
    </source>
</evidence>
<dbReference type="InterPro" id="IPR024072">
    <property type="entry name" value="DHFR-like_dom_sf"/>
</dbReference>
<sequence length="154" mass="16892">MGKVVLFAVLTMDGCLADSSGEAQKWLAKTDTPDRFGIAEMKETARPLSEYTSLTALVLDKTATTYFIEANATTASIINGMARMHLLDEIILCTIPVIAGNGRRLFLGDLPESEWVRDGIKAYKDGSLKAVYRKSDGASVQKMNASLLKRLFRL</sequence>
<dbReference type="AlphaFoldDB" id="A0A015ZJB7"/>
<accession>A0A015ZJB7</accession>
<protein>
    <submittedName>
        <fullName evidence="1">RibD C-terminal domain protein</fullName>
    </submittedName>
</protein>
<gene>
    <name evidence="1" type="ORF">M076_2366</name>
</gene>
<dbReference type="PATRIC" id="fig|1339280.3.peg.2266"/>
<organism evidence="1 2">
    <name type="scientific">Bacteroides fragilis str. 2-F-2 #4</name>
    <dbReference type="NCBI Taxonomy" id="1339280"/>
    <lineage>
        <taxon>Bacteria</taxon>
        <taxon>Pseudomonadati</taxon>
        <taxon>Bacteroidota</taxon>
        <taxon>Bacteroidia</taxon>
        <taxon>Bacteroidales</taxon>
        <taxon>Bacteroidaceae</taxon>
        <taxon>Bacteroides</taxon>
    </lineage>
</organism>
<dbReference type="SUPFAM" id="SSF53597">
    <property type="entry name" value="Dihydrofolate reductase-like"/>
    <property type="match status" value="1"/>
</dbReference>
<reference evidence="1 2" key="1">
    <citation type="submission" date="2014-02" db="EMBL/GenBank/DDBJ databases">
        <authorList>
            <person name="Sears C."/>
            <person name="Carroll K."/>
            <person name="Sack B.R."/>
            <person name="Qadri F."/>
            <person name="Myers L.L."/>
            <person name="Chung G.-T."/>
            <person name="Escheverria P."/>
            <person name="Fraser C.M."/>
            <person name="Sadzewicz L."/>
            <person name="Shefchek K.A."/>
            <person name="Tallon L."/>
            <person name="Das S.P."/>
            <person name="Daugherty S."/>
            <person name="Mongodin E.F."/>
        </authorList>
    </citation>
    <scope>NUCLEOTIDE SEQUENCE [LARGE SCALE GENOMIC DNA]</scope>
    <source>
        <strain evidence="1 2">2-F-2 #4</strain>
    </source>
</reference>
<dbReference type="Gene3D" id="3.40.430.10">
    <property type="entry name" value="Dihydrofolate Reductase, subunit A"/>
    <property type="match status" value="1"/>
</dbReference>
<dbReference type="EMBL" id="JGDM01000062">
    <property type="protein sequence ID" value="EXZ44502.1"/>
    <property type="molecule type" value="Genomic_DNA"/>
</dbReference>